<evidence type="ECO:0000313" key="9">
    <source>
        <dbReference type="Proteomes" id="UP000654257"/>
    </source>
</evidence>
<organism evidence="8 9">
    <name type="scientific">Rhodococcoides trifolii</name>
    <dbReference type="NCBI Taxonomy" id="908250"/>
    <lineage>
        <taxon>Bacteria</taxon>
        <taxon>Bacillati</taxon>
        <taxon>Actinomycetota</taxon>
        <taxon>Actinomycetes</taxon>
        <taxon>Mycobacteriales</taxon>
        <taxon>Nocardiaceae</taxon>
        <taxon>Rhodococcoides</taxon>
    </lineage>
</organism>
<dbReference type="GO" id="GO:0008324">
    <property type="term" value="F:monoatomic cation transmembrane transporter activity"/>
    <property type="evidence" value="ECO:0007669"/>
    <property type="project" value="InterPro"/>
</dbReference>
<accession>A0A917FNS9</accession>
<evidence type="ECO:0000256" key="4">
    <source>
        <dbReference type="ARBA" id="ARBA00022692"/>
    </source>
</evidence>
<evidence type="ECO:0000256" key="2">
    <source>
        <dbReference type="ARBA" id="ARBA00006228"/>
    </source>
</evidence>
<keyword evidence="5 7" id="KW-1133">Transmembrane helix</keyword>
<dbReference type="GO" id="GO:0005886">
    <property type="term" value="C:plasma membrane"/>
    <property type="evidence" value="ECO:0007669"/>
    <property type="project" value="UniProtKB-SubCell"/>
</dbReference>
<evidence type="ECO:0000256" key="7">
    <source>
        <dbReference type="SAM" id="Phobius"/>
    </source>
</evidence>
<keyword evidence="4 7" id="KW-0812">Transmembrane</keyword>
<dbReference type="Pfam" id="PF01899">
    <property type="entry name" value="MNHE"/>
    <property type="match status" value="1"/>
</dbReference>
<keyword evidence="3" id="KW-1003">Cell membrane</keyword>
<dbReference type="NCBIfam" id="NF006521">
    <property type="entry name" value="PRK08965.1-5"/>
    <property type="match status" value="1"/>
</dbReference>
<evidence type="ECO:0000256" key="6">
    <source>
        <dbReference type="ARBA" id="ARBA00023136"/>
    </source>
</evidence>
<feature type="transmembrane region" description="Helical" evidence="7">
    <location>
        <begin position="9"/>
        <end position="26"/>
    </location>
</feature>
<feature type="transmembrane region" description="Helical" evidence="7">
    <location>
        <begin position="32"/>
        <end position="51"/>
    </location>
</feature>
<evidence type="ECO:0000256" key="1">
    <source>
        <dbReference type="ARBA" id="ARBA00004651"/>
    </source>
</evidence>
<sequence>MTLLNRTRVLRLFVLLWLTFVWVLLWGNVSAANILGGLAVGAVVMVALPLPRVDVEGRVHLRAVVKLIAVVLYYSVISSAQVAWAALRPGPPPITGVLRHRVSIQSDLVLTLLIDALNLVPGTMVLEIDKRRRLLYVHVLDVGTEKSVEQFRRIIGKYEQYFIESFERPSDWKPAPWHRDEYEGSSPE</sequence>
<evidence type="ECO:0000256" key="5">
    <source>
        <dbReference type="ARBA" id="ARBA00022989"/>
    </source>
</evidence>
<reference evidence="8" key="2">
    <citation type="submission" date="2020-09" db="EMBL/GenBank/DDBJ databases">
        <authorList>
            <person name="Sun Q."/>
            <person name="Sedlacek I."/>
        </authorList>
    </citation>
    <scope>NUCLEOTIDE SEQUENCE</scope>
    <source>
        <strain evidence="8">CCM 7905</strain>
    </source>
</reference>
<gene>
    <name evidence="8" type="ORF">GCM10007304_05640</name>
</gene>
<evidence type="ECO:0000313" key="8">
    <source>
        <dbReference type="EMBL" id="GGF94664.1"/>
    </source>
</evidence>
<dbReference type="EMBL" id="BMCU01000001">
    <property type="protein sequence ID" value="GGF94664.1"/>
    <property type="molecule type" value="Genomic_DNA"/>
</dbReference>
<name>A0A917FNS9_9NOCA</name>
<dbReference type="Proteomes" id="UP000654257">
    <property type="component" value="Unassembled WGS sequence"/>
</dbReference>
<keyword evidence="6 7" id="KW-0472">Membrane</keyword>
<dbReference type="PANTHER" id="PTHR34584:SF1">
    <property type="entry name" value="NA(+)_H(+) ANTIPORTER SUBUNIT E1"/>
    <property type="match status" value="1"/>
</dbReference>
<reference evidence="8" key="1">
    <citation type="journal article" date="2014" name="Int. J. Syst. Evol. Microbiol.">
        <title>Complete genome sequence of Corynebacterium casei LMG S-19264T (=DSM 44701T), isolated from a smear-ripened cheese.</title>
        <authorList>
            <consortium name="US DOE Joint Genome Institute (JGI-PGF)"/>
            <person name="Walter F."/>
            <person name="Albersmeier A."/>
            <person name="Kalinowski J."/>
            <person name="Ruckert C."/>
        </authorList>
    </citation>
    <scope>NUCLEOTIDE SEQUENCE</scope>
    <source>
        <strain evidence="8">CCM 7905</strain>
    </source>
</reference>
<proteinExistence type="inferred from homology"/>
<keyword evidence="9" id="KW-1185">Reference proteome</keyword>
<evidence type="ECO:0000256" key="3">
    <source>
        <dbReference type="ARBA" id="ARBA00022475"/>
    </source>
</evidence>
<comment type="caution">
    <text evidence="8">The sequence shown here is derived from an EMBL/GenBank/DDBJ whole genome shotgun (WGS) entry which is preliminary data.</text>
</comment>
<dbReference type="PANTHER" id="PTHR34584">
    <property type="entry name" value="NA(+)/H(+) ANTIPORTER SUBUNIT E1"/>
    <property type="match status" value="1"/>
</dbReference>
<feature type="transmembrane region" description="Helical" evidence="7">
    <location>
        <begin position="63"/>
        <end position="87"/>
    </location>
</feature>
<comment type="subcellular location">
    <subcellularLocation>
        <location evidence="1">Cell membrane</location>
        <topology evidence="1">Multi-pass membrane protein</topology>
    </subcellularLocation>
</comment>
<protein>
    <submittedName>
        <fullName evidence="8">Cation antiporter subunit</fullName>
    </submittedName>
</protein>
<dbReference type="AlphaFoldDB" id="A0A917FNS9"/>
<dbReference type="InterPro" id="IPR002758">
    <property type="entry name" value="Cation_antiport_E"/>
</dbReference>
<comment type="similarity">
    <text evidence="2">Belongs to the CPA3 antiporters (TC 2.A.63) subunit E family.</text>
</comment>